<dbReference type="Pfam" id="PF01167">
    <property type="entry name" value="Tub"/>
    <property type="match status" value="1"/>
</dbReference>
<evidence type="ECO:0000313" key="5">
    <source>
        <dbReference type="Proteomes" id="UP000663852"/>
    </source>
</evidence>
<evidence type="ECO:0000259" key="3">
    <source>
        <dbReference type="Pfam" id="PF01167"/>
    </source>
</evidence>
<comment type="caution">
    <text evidence="4">The sequence shown here is derived from an EMBL/GenBank/DDBJ whole genome shotgun (WGS) entry which is preliminary data.</text>
</comment>
<dbReference type="Gene3D" id="3.20.90.10">
    <property type="entry name" value="Tubby Protein, Chain A"/>
    <property type="match status" value="1"/>
</dbReference>
<protein>
    <recommendedName>
        <fullName evidence="3">Tubby C-terminal domain-containing protein</fullName>
    </recommendedName>
</protein>
<sequence>MDNFQISYNYFKTAFELKSVPFPKELANILEPPAAIITTTQSSSNSTAVNMHDDDDQDNTEDHSLDDSSNSNYSEEYDYPPAPVSVTPASAKGLQENVLDNNNDIQCRRELYKDLYQLVLTKPLNIKTFFSITIATMSHPEPKTNADKNHDDVDEDDEQLHILYQIVPTMYNTTTQEPHTKDVKSTVESTTITTTQVIEPTDINVDIEYLLKKDPIKYIYTPSPKDYSGFVHCTVHCHKEGLLSKTFALYFNGRNDNDQTFLLTARKHIKLGGHSEYLIGNDEKSAKDITNENAIARLKCMNIIDTEYILYDQMNQQSLAIIYNTYIIGTNEPRKLTVLMHDAETASQPLKENETIINEWRAGRANNWTEIKNVAPIYDNESKKYNLPYIENRVQQMSHKNFQLAHQGNVIMQFGRIDYKTYALDYRYPLTAMQAFAIALSAFHNRFRN</sequence>
<feature type="region of interest" description="Disordered" evidence="2">
    <location>
        <begin position="40"/>
        <end position="88"/>
    </location>
</feature>
<feature type="domain" description="Tubby C-terminal" evidence="3">
    <location>
        <begin position="221"/>
        <end position="444"/>
    </location>
</feature>
<evidence type="ECO:0000256" key="2">
    <source>
        <dbReference type="SAM" id="MobiDB-lite"/>
    </source>
</evidence>
<dbReference type="InterPro" id="IPR025659">
    <property type="entry name" value="Tubby-like_C"/>
</dbReference>
<comment type="similarity">
    <text evidence="1">Belongs to the TUB family.</text>
</comment>
<dbReference type="Proteomes" id="UP000663852">
    <property type="component" value="Unassembled WGS sequence"/>
</dbReference>
<dbReference type="PRINTS" id="PR01573">
    <property type="entry name" value="SUPERTUBBY"/>
</dbReference>
<accession>A0A814V2Q4</accession>
<dbReference type="SUPFAM" id="SSF54518">
    <property type="entry name" value="Tubby C-terminal domain-like"/>
    <property type="match status" value="1"/>
</dbReference>
<evidence type="ECO:0000313" key="4">
    <source>
        <dbReference type="EMBL" id="CAF1183452.1"/>
    </source>
</evidence>
<organism evidence="4 5">
    <name type="scientific">Adineta ricciae</name>
    <name type="common">Rotifer</name>
    <dbReference type="NCBI Taxonomy" id="249248"/>
    <lineage>
        <taxon>Eukaryota</taxon>
        <taxon>Metazoa</taxon>
        <taxon>Spiralia</taxon>
        <taxon>Gnathifera</taxon>
        <taxon>Rotifera</taxon>
        <taxon>Eurotatoria</taxon>
        <taxon>Bdelloidea</taxon>
        <taxon>Adinetida</taxon>
        <taxon>Adinetidae</taxon>
        <taxon>Adineta</taxon>
    </lineage>
</organism>
<dbReference type="PANTHER" id="PTHR16517:SF2">
    <property type="entry name" value="TUBBY-RELATED PROTEIN 4"/>
    <property type="match status" value="1"/>
</dbReference>
<reference evidence="4" key="1">
    <citation type="submission" date="2021-02" db="EMBL/GenBank/DDBJ databases">
        <authorList>
            <person name="Nowell W R."/>
        </authorList>
    </citation>
    <scope>NUCLEOTIDE SEQUENCE</scope>
</reference>
<dbReference type="OrthoDB" id="8775810at2759"/>
<gene>
    <name evidence="4" type="ORF">EDS130_LOCUS24380</name>
</gene>
<proteinExistence type="inferred from homology"/>
<dbReference type="PANTHER" id="PTHR16517">
    <property type="entry name" value="TUBBY-RELATED"/>
    <property type="match status" value="1"/>
</dbReference>
<name>A0A814V2Q4_ADIRI</name>
<dbReference type="AlphaFoldDB" id="A0A814V2Q4"/>
<dbReference type="InterPro" id="IPR000007">
    <property type="entry name" value="Tubby_C"/>
</dbReference>
<dbReference type="EMBL" id="CAJNOJ010000138">
    <property type="protein sequence ID" value="CAF1183452.1"/>
    <property type="molecule type" value="Genomic_DNA"/>
</dbReference>
<evidence type="ECO:0000256" key="1">
    <source>
        <dbReference type="ARBA" id="ARBA00007129"/>
    </source>
</evidence>